<reference evidence="2" key="1">
    <citation type="journal article" date="2013" name="Proc. Natl. Acad. Sci. U.S.A.">
        <title>Improving the coverage of the cyanobacterial phylum using diversity-driven genome sequencing.</title>
        <authorList>
            <person name="Shih P.M."/>
            <person name="Wu D."/>
            <person name="Latifi A."/>
            <person name="Axen S.D."/>
            <person name="Fewer D.P."/>
            <person name="Talla E."/>
            <person name="Calteau A."/>
            <person name="Cai F."/>
            <person name="Tandeau de Marsac N."/>
            <person name="Rippka R."/>
            <person name="Herdman M."/>
            <person name="Sivonen K."/>
            <person name="Coursin T."/>
            <person name="Laurent T."/>
            <person name="Goodwin L."/>
            <person name="Nolan M."/>
            <person name="Davenport K.W."/>
            <person name="Han C.S."/>
            <person name="Rubin E.M."/>
            <person name="Eisen J.A."/>
            <person name="Woyke T."/>
            <person name="Gugger M."/>
            <person name="Kerfeld C.A."/>
        </authorList>
    </citation>
    <scope>NUCLEOTIDE SEQUENCE [LARGE SCALE GENOMIC DNA]</scope>
    <source>
        <strain evidence="2">ATCC 27899 / PCC 7122</strain>
    </source>
</reference>
<evidence type="ECO:0008006" key="3">
    <source>
        <dbReference type="Google" id="ProtNLM"/>
    </source>
</evidence>
<dbReference type="eggNOG" id="ENOG5032TRJ">
    <property type="taxonomic scope" value="Bacteria"/>
</dbReference>
<keyword evidence="2" id="KW-1185">Reference proteome</keyword>
<dbReference type="HOGENOM" id="CLU_939083_0_0_3"/>
<evidence type="ECO:0000313" key="2">
    <source>
        <dbReference type="Proteomes" id="UP000010474"/>
    </source>
</evidence>
<dbReference type="AlphaFoldDB" id="K9ZBX8"/>
<dbReference type="Proteomes" id="UP000010474">
    <property type="component" value="Chromosome"/>
</dbReference>
<sequence>MLNTIKAKTSAIGYELKYRMALVKHRKNLPTLAECDRPILDSLKRDYICITNLTDLGLTSTSQLLNSAYHLLPSLVKNNSNSSDQNPPAIYTVTDLPQFSTWGKEPRLISIIENYIGLPIAFHGVHLRKDFPNKDQFATLLWHRDIEDRRVIKVIVYLNDVEEKHGPFEYVPLSYTSPYHPNCYRIKSKINTSGGINDETLSPIIPKSAWKSCPGPAGTVIIVDTRRLLHHGTLRTQERPTLFFAYTANPPKQPQLCNHFWDDSFPKPNLSGQYDQELDNPLSFVPKSLKSLTSIDS</sequence>
<dbReference type="KEGG" id="acy:Anacy_0288"/>
<dbReference type="EMBL" id="CP003659">
    <property type="protein sequence ID" value="AFZ55890.1"/>
    <property type="molecule type" value="Genomic_DNA"/>
</dbReference>
<dbReference type="SUPFAM" id="SSF51197">
    <property type="entry name" value="Clavaminate synthase-like"/>
    <property type="match status" value="1"/>
</dbReference>
<evidence type="ECO:0000313" key="1">
    <source>
        <dbReference type="EMBL" id="AFZ55890.1"/>
    </source>
</evidence>
<dbReference type="OrthoDB" id="467001at2"/>
<gene>
    <name evidence="1" type="ordered locus">Anacy_0288</name>
</gene>
<proteinExistence type="predicted"/>
<dbReference type="PATRIC" id="fig|272123.3.peg.311"/>
<accession>K9ZBX8</accession>
<organism evidence="1 2">
    <name type="scientific">Anabaena cylindrica (strain ATCC 27899 / PCC 7122)</name>
    <dbReference type="NCBI Taxonomy" id="272123"/>
    <lineage>
        <taxon>Bacteria</taxon>
        <taxon>Bacillati</taxon>
        <taxon>Cyanobacteriota</taxon>
        <taxon>Cyanophyceae</taxon>
        <taxon>Nostocales</taxon>
        <taxon>Nostocaceae</taxon>
        <taxon>Anabaena</taxon>
    </lineage>
</organism>
<dbReference type="STRING" id="272123.Anacy_0288"/>
<protein>
    <recommendedName>
        <fullName evidence="3">Phytanoyl-CoA dioxygenase</fullName>
    </recommendedName>
</protein>
<name>K9ZBX8_ANACC</name>
<dbReference type="RefSeq" id="WP_015212546.1">
    <property type="nucleotide sequence ID" value="NC_019771.1"/>
</dbReference>
<dbReference type="Gene3D" id="2.60.120.620">
    <property type="entry name" value="q2cbj1_9rhob like domain"/>
    <property type="match status" value="1"/>
</dbReference>